<dbReference type="OrthoDB" id="10651436at2759"/>
<comment type="caution">
    <text evidence="2">The sequence shown here is derived from an EMBL/GenBank/DDBJ whole genome shotgun (WGS) entry which is preliminary data.</text>
</comment>
<feature type="compositionally biased region" description="Low complexity" evidence="1">
    <location>
        <begin position="195"/>
        <end position="205"/>
    </location>
</feature>
<sequence length="688" mass="75513">MSSSKSVSYGVIGWTSKGEQTLDHELVEVVSLKNLIVKGCRRWEQRFQCNIRMKLWLGTILSLHGSKADANANCKVLTPDVEVSVNEDKQTTGEKRKRKANKKLFADEYVTNHDGSDAVQEMESDGTTECEVISQKNKAKGNSHKKGKKAPPKKKQKSPAEKKEAPAPTKKCKNSESDWSDEDSGNPLAGSTPLSSRSRITSGSASGSGSGSASGTASRSGSASGLQHPHFGGKTPKVHQPPPRCINYNCKQQKSEKDKEIELLKKEIQQLKEELCTARERTSEHTCTIVQAPGQQQSGKMMREQGNALGPEPFQPELSELSPHKSRTKRRLIPFSPDATAVKVAKVSKSKAEVSTKIAKVSTEKGKKKEKPKGKILEVESPTKENYVIESDDSSDSDDEDGPLANAFQSPFSRSARPLQKTSSPSRSPSCSPSGSRSRSLSPLRDFPDFSDEETELPSVDDILRRARTTVEKTKTASLGNETSEVTTELRLTRTILEWLECSFARQEAKLDRLLGLMQTTWTDQPTSQNLPPPTQHLPAIQQFCSSSPITNPTLSMEYAPYTPPMPFQSLPLSDLNRILDDPDLTGTPDSVPVGGSANVRLAKDDYNFVKEASKPSAVALRLIDKLFTPETLLRSIVYGTKEFAALDASRIAAIKGELVIDSDTAQHPINVYNCSWKNTKKRTSENV</sequence>
<dbReference type="Proteomes" id="UP001163046">
    <property type="component" value="Unassembled WGS sequence"/>
</dbReference>
<feature type="region of interest" description="Disordered" evidence="1">
    <location>
        <begin position="279"/>
        <end position="455"/>
    </location>
</feature>
<feature type="compositionally biased region" description="Low complexity" evidence="1">
    <location>
        <begin position="423"/>
        <end position="445"/>
    </location>
</feature>
<feature type="region of interest" description="Disordered" evidence="1">
    <location>
        <begin position="114"/>
        <end position="248"/>
    </location>
</feature>
<feature type="compositionally biased region" description="Low complexity" evidence="1">
    <location>
        <begin position="339"/>
        <end position="357"/>
    </location>
</feature>
<name>A0A9X0A170_9CNID</name>
<feature type="compositionally biased region" description="Polar residues" evidence="1">
    <location>
        <begin position="285"/>
        <end position="299"/>
    </location>
</feature>
<reference evidence="2" key="1">
    <citation type="submission" date="2023-01" db="EMBL/GenBank/DDBJ databases">
        <title>Genome assembly of the deep-sea coral Lophelia pertusa.</title>
        <authorList>
            <person name="Herrera S."/>
            <person name="Cordes E."/>
        </authorList>
    </citation>
    <scope>NUCLEOTIDE SEQUENCE</scope>
    <source>
        <strain evidence="2">USNM1676648</strain>
        <tissue evidence="2">Polyp</tissue>
    </source>
</reference>
<accession>A0A9X0A170</accession>
<dbReference type="EMBL" id="MU825407">
    <property type="protein sequence ID" value="KAJ7391205.1"/>
    <property type="molecule type" value="Genomic_DNA"/>
</dbReference>
<evidence type="ECO:0000256" key="1">
    <source>
        <dbReference type="SAM" id="MobiDB-lite"/>
    </source>
</evidence>
<evidence type="ECO:0000313" key="2">
    <source>
        <dbReference type="EMBL" id="KAJ7391205.1"/>
    </source>
</evidence>
<feature type="compositionally biased region" description="Low complexity" evidence="1">
    <location>
        <begin position="213"/>
        <end position="225"/>
    </location>
</feature>
<evidence type="ECO:0000313" key="3">
    <source>
        <dbReference type="Proteomes" id="UP001163046"/>
    </source>
</evidence>
<proteinExistence type="predicted"/>
<feature type="compositionally biased region" description="Acidic residues" evidence="1">
    <location>
        <begin position="390"/>
        <end position="402"/>
    </location>
</feature>
<keyword evidence="3" id="KW-1185">Reference proteome</keyword>
<evidence type="ECO:0008006" key="4">
    <source>
        <dbReference type="Google" id="ProtNLM"/>
    </source>
</evidence>
<protein>
    <recommendedName>
        <fullName evidence="4">BEN domain-containing protein</fullName>
    </recommendedName>
</protein>
<feature type="compositionally biased region" description="Basic and acidic residues" evidence="1">
    <location>
        <begin position="362"/>
        <end position="383"/>
    </location>
</feature>
<feature type="compositionally biased region" description="Basic residues" evidence="1">
    <location>
        <begin position="137"/>
        <end position="157"/>
    </location>
</feature>
<organism evidence="2 3">
    <name type="scientific">Desmophyllum pertusum</name>
    <dbReference type="NCBI Taxonomy" id="174260"/>
    <lineage>
        <taxon>Eukaryota</taxon>
        <taxon>Metazoa</taxon>
        <taxon>Cnidaria</taxon>
        <taxon>Anthozoa</taxon>
        <taxon>Hexacorallia</taxon>
        <taxon>Scleractinia</taxon>
        <taxon>Caryophylliina</taxon>
        <taxon>Caryophylliidae</taxon>
        <taxon>Desmophyllum</taxon>
    </lineage>
</organism>
<gene>
    <name evidence="2" type="ORF">OS493_019336</name>
</gene>
<dbReference type="AlphaFoldDB" id="A0A9X0A170"/>